<evidence type="ECO:0000256" key="6">
    <source>
        <dbReference type="ARBA" id="ARBA00023136"/>
    </source>
</evidence>
<dbReference type="GO" id="GO:0015171">
    <property type="term" value="F:amino acid transmembrane transporter activity"/>
    <property type="evidence" value="ECO:0007669"/>
    <property type="project" value="TreeGrafter"/>
</dbReference>
<evidence type="ECO:0000256" key="7">
    <source>
        <dbReference type="SAM" id="Phobius"/>
    </source>
</evidence>
<dbReference type="Pfam" id="PF00324">
    <property type="entry name" value="AA_permease"/>
    <property type="match status" value="2"/>
</dbReference>
<evidence type="ECO:0000256" key="3">
    <source>
        <dbReference type="ARBA" id="ARBA00022692"/>
    </source>
</evidence>
<dbReference type="PIRSF" id="PIRSF006060">
    <property type="entry name" value="AA_transporter"/>
    <property type="match status" value="1"/>
</dbReference>
<proteinExistence type="predicted"/>
<feature type="transmembrane region" description="Helical" evidence="7">
    <location>
        <begin position="206"/>
        <end position="228"/>
    </location>
</feature>
<feature type="domain" description="Amino acid permease/ SLC12A" evidence="8">
    <location>
        <begin position="55"/>
        <end position="113"/>
    </location>
</feature>
<dbReference type="InterPro" id="IPR004841">
    <property type="entry name" value="AA-permease/SLC12A_dom"/>
</dbReference>
<dbReference type="VEuPathDB" id="FungiDB:BO71DRAFT_456467"/>
<feature type="transmembrane region" description="Helical" evidence="7">
    <location>
        <begin position="240"/>
        <end position="263"/>
    </location>
</feature>
<dbReference type="InterPro" id="IPR050524">
    <property type="entry name" value="APC_YAT"/>
</dbReference>
<keyword evidence="4" id="KW-0029">Amino-acid transport</keyword>
<feature type="transmembrane region" description="Helical" evidence="7">
    <location>
        <begin position="393"/>
        <end position="413"/>
    </location>
</feature>
<keyword evidence="5 7" id="KW-1133">Transmembrane helix</keyword>
<dbReference type="GO" id="GO:0016020">
    <property type="term" value="C:membrane"/>
    <property type="evidence" value="ECO:0007669"/>
    <property type="project" value="UniProtKB-SubCell"/>
</dbReference>
<dbReference type="OrthoDB" id="3900342at2759"/>
<organism evidence="9 10">
    <name type="scientific">Aspergillus ellipticus CBS 707.79</name>
    <dbReference type="NCBI Taxonomy" id="1448320"/>
    <lineage>
        <taxon>Eukaryota</taxon>
        <taxon>Fungi</taxon>
        <taxon>Dikarya</taxon>
        <taxon>Ascomycota</taxon>
        <taxon>Pezizomycotina</taxon>
        <taxon>Eurotiomycetes</taxon>
        <taxon>Eurotiomycetidae</taxon>
        <taxon>Eurotiales</taxon>
        <taxon>Aspergillaceae</taxon>
        <taxon>Aspergillus</taxon>
        <taxon>Aspergillus subgen. Circumdati</taxon>
    </lineage>
</organism>
<feature type="transmembrane region" description="Helical" evidence="7">
    <location>
        <begin position="85"/>
        <end position="110"/>
    </location>
</feature>
<dbReference type="PANTHER" id="PTHR43341:SF37">
    <property type="entry name" value="AMINO ACID TRANSPORTER (EUROFUNG)"/>
    <property type="match status" value="1"/>
</dbReference>
<feature type="domain" description="Amino acid permease/ SLC12A" evidence="8">
    <location>
        <begin position="115"/>
        <end position="379"/>
    </location>
</feature>
<feature type="transmembrane region" description="Helical" evidence="7">
    <location>
        <begin position="116"/>
        <end position="140"/>
    </location>
</feature>
<comment type="subcellular location">
    <subcellularLocation>
        <location evidence="1">Membrane</location>
        <topology evidence="1">Multi-pass membrane protein</topology>
    </subcellularLocation>
</comment>
<evidence type="ECO:0000256" key="5">
    <source>
        <dbReference type="ARBA" id="ARBA00022989"/>
    </source>
</evidence>
<dbReference type="PROSITE" id="PS00218">
    <property type="entry name" value="AMINO_ACID_PERMEASE_1"/>
    <property type="match status" value="1"/>
</dbReference>
<feature type="transmembrane region" description="Helical" evidence="7">
    <location>
        <begin position="147"/>
        <end position="169"/>
    </location>
</feature>
<accession>A0A319D6L0</accession>
<keyword evidence="2" id="KW-0813">Transport</keyword>
<feature type="transmembrane region" description="Helical" evidence="7">
    <location>
        <begin position="342"/>
        <end position="361"/>
    </location>
</feature>
<evidence type="ECO:0000256" key="4">
    <source>
        <dbReference type="ARBA" id="ARBA00022970"/>
    </source>
</evidence>
<dbReference type="STRING" id="1448320.A0A319D6L0"/>
<evidence type="ECO:0000256" key="1">
    <source>
        <dbReference type="ARBA" id="ARBA00004141"/>
    </source>
</evidence>
<dbReference type="PANTHER" id="PTHR43341">
    <property type="entry name" value="AMINO ACID PERMEASE"/>
    <property type="match status" value="1"/>
</dbReference>
<evidence type="ECO:0000313" key="9">
    <source>
        <dbReference type="EMBL" id="PYH92841.1"/>
    </source>
</evidence>
<dbReference type="InterPro" id="IPR004840">
    <property type="entry name" value="Amino_acid_permease_CS"/>
</dbReference>
<dbReference type="Gene3D" id="1.20.1740.10">
    <property type="entry name" value="Amino acid/polyamine transporter I"/>
    <property type="match status" value="1"/>
</dbReference>
<evidence type="ECO:0000313" key="10">
    <source>
        <dbReference type="Proteomes" id="UP000247810"/>
    </source>
</evidence>
<name>A0A319D6L0_9EURO</name>
<reference evidence="9 10" key="1">
    <citation type="submission" date="2018-02" db="EMBL/GenBank/DDBJ databases">
        <title>The genomes of Aspergillus section Nigri reveals drivers in fungal speciation.</title>
        <authorList>
            <consortium name="DOE Joint Genome Institute"/>
            <person name="Vesth T.C."/>
            <person name="Nybo J."/>
            <person name="Theobald S."/>
            <person name="Brandl J."/>
            <person name="Frisvad J.C."/>
            <person name="Nielsen K.F."/>
            <person name="Lyhne E.K."/>
            <person name="Kogle M.E."/>
            <person name="Kuo A."/>
            <person name="Riley R."/>
            <person name="Clum A."/>
            <person name="Nolan M."/>
            <person name="Lipzen A."/>
            <person name="Salamov A."/>
            <person name="Henrissat B."/>
            <person name="Wiebenga A."/>
            <person name="De vries R.P."/>
            <person name="Grigoriev I.V."/>
            <person name="Mortensen U.H."/>
            <person name="Andersen M.R."/>
            <person name="Baker S.E."/>
        </authorList>
    </citation>
    <scope>NUCLEOTIDE SEQUENCE [LARGE SCALE GENOMIC DNA]</scope>
    <source>
        <strain evidence="9 10">CBS 707.79</strain>
    </source>
</reference>
<evidence type="ECO:0000259" key="8">
    <source>
        <dbReference type="Pfam" id="PF00324"/>
    </source>
</evidence>
<sequence>MDSNSAEAKPHSVDARDVSHERNAVELSHVLSKAEGQAVDQGADTELHRSLGTRHLTMNALGSAIGIGMWLGSSESLINGGPASLFIGFLMSSSIVWSVCQSCGEMAVIYPLPSGWGYWFSYWITIANELQAVVTILSYWTDQVPKAVWISVFWVVIISINIWAVRFFAEVEVFSSIVTTGGSPSEGPIGFRYWNAQPFNNGFKGFISVLATCVFAMAGSENAALVAAEIANPRRSVPKAIGSIWLCLGLFYILGSLMITLTVDPNDPGLAWWLWQQCFAFCDCFQNAGIPVMAHLTNAVIFISVISTGSISGYGGSRMLMGLAHVNMNHRIFGKADKRGRPWADYLATIGIGGALAYLNVSHTGAEVFTWLSNLFYLSIWPLNEMPSAKTFFANYISAIAVVIIRIGAHVWYRCPLWVDAGMIDLDQCRRFYADTLDEESAGVRKALVRRLRGLRGNRV</sequence>
<protein>
    <recommendedName>
        <fullName evidence="8">Amino acid permease/ SLC12A domain-containing protein</fullName>
    </recommendedName>
</protein>
<feature type="transmembrane region" description="Helical" evidence="7">
    <location>
        <begin position="299"/>
        <end position="321"/>
    </location>
</feature>
<dbReference type="AlphaFoldDB" id="A0A319D6L0"/>
<dbReference type="Proteomes" id="UP000247810">
    <property type="component" value="Unassembled WGS sequence"/>
</dbReference>
<keyword evidence="10" id="KW-1185">Reference proteome</keyword>
<keyword evidence="6 7" id="KW-0472">Membrane</keyword>
<gene>
    <name evidence="9" type="ORF">BO71DRAFT_456467</name>
</gene>
<evidence type="ECO:0000256" key="2">
    <source>
        <dbReference type="ARBA" id="ARBA00022448"/>
    </source>
</evidence>
<dbReference type="EMBL" id="KZ825906">
    <property type="protein sequence ID" value="PYH92841.1"/>
    <property type="molecule type" value="Genomic_DNA"/>
</dbReference>
<keyword evidence="3 7" id="KW-0812">Transmembrane</keyword>